<dbReference type="SUPFAM" id="SSF52047">
    <property type="entry name" value="RNI-like"/>
    <property type="match status" value="1"/>
</dbReference>
<evidence type="ECO:0000313" key="9">
    <source>
        <dbReference type="EMBL" id="KAK9499321.1"/>
    </source>
</evidence>
<evidence type="ECO:0000256" key="5">
    <source>
        <dbReference type="ARBA" id="ARBA00067612"/>
    </source>
</evidence>
<dbReference type="PANTHER" id="PTHR12904">
    <property type="match status" value="1"/>
</dbReference>
<keyword evidence="2" id="KW-0433">Leucine-rich repeat</keyword>
<evidence type="ECO:0000256" key="2">
    <source>
        <dbReference type="ARBA" id="ARBA00022614"/>
    </source>
</evidence>
<sequence>MYIHGDRRYFPLLLGSLPNLTDLDLSGCSDVENLDYLTKLTNLTSLTLHNTFKIQESLPYICQLKTLRHLDISQSTDKMGVYQKENEALAYIVTNLPNLESLDISGTNLAGTGVASVEASSGTDIPGLASRVNRPLEFLGLYGTHHGACRRHDIPAKHISGDKDENQILVAAAAYLERPDILQRVLNDLYQLFRYENCQNIPKALAVVLEAMDRHLTTKHIQISGSATLFYIVKNKEFVPPLTCRTRRAIITTLLNGMNTHRNDDTMMRNGCLTLCQFKIPYDVLFEYKRLVGILLHIVSEMEQEGFVQRIGIYLLNSLACQVDGTQKQLLGDLGAINRMLVIIDDRVSRKVCDDVLEVAWSTMWNVTDETAINCKRFLDGNGMRYFLDCLKLFPQKDELMRNMMGLLGNVAEVEELRPKLMTTEYISVFATLIDSSSDGIEVSYNAAGVLSHIASDGPSKWTIEEPTREYVLNRMVEAINRWSLTSERNINYRSFEPILHLAKVSHTPECQYWAVWALANLTQVYPERYCAVVEAEGGLAILEEVLETPAHWNPRTEGLYEGIKKLAMEVIRSCRKQRAGLAATETDVLQLDG</sequence>
<dbReference type="InterPro" id="IPR016024">
    <property type="entry name" value="ARM-type_fold"/>
</dbReference>
<comment type="similarity">
    <text evidence="1">Belongs to the zyg-11 family.</text>
</comment>
<comment type="caution">
    <text evidence="9">The sequence shown here is derived from an EMBL/GenBank/DDBJ whole genome shotgun (WGS) entry which is preliminary data.</text>
</comment>
<dbReference type="FunFam" id="1.25.10.10:FF:000111">
    <property type="entry name" value="Protein zer-1 homolog"/>
    <property type="match status" value="1"/>
</dbReference>
<reference evidence="9 10" key="1">
    <citation type="submission" date="2022-12" db="EMBL/GenBank/DDBJ databases">
        <title>Chromosome-level genome assembly of true bugs.</title>
        <authorList>
            <person name="Ma L."/>
            <person name="Li H."/>
        </authorList>
    </citation>
    <scope>NUCLEOTIDE SEQUENCE [LARGE SCALE GENOMIC DNA]</scope>
    <source>
        <strain evidence="9">Lab_2022b</strain>
    </source>
</reference>
<dbReference type="AlphaFoldDB" id="A0AAW1CLB0"/>
<dbReference type="InterPro" id="IPR051341">
    <property type="entry name" value="Zyg-11_UBL_adapter"/>
</dbReference>
<dbReference type="InterPro" id="IPR011989">
    <property type="entry name" value="ARM-like"/>
</dbReference>
<evidence type="ECO:0000256" key="6">
    <source>
        <dbReference type="ARBA" id="ARBA00081214"/>
    </source>
</evidence>
<keyword evidence="10" id="KW-1185">Reference proteome</keyword>
<dbReference type="PANTHER" id="PTHR12904:SF23">
    <property type="entry name" value="PROTEIN ZER-1 HOMOLOG"/>
    <property type="match status" value="1"/>
</dbReference>
<keyword evidence="4" id="KW-0833">Ubl conjugation pathway</keyword>
<keyword evidence="3" id="KW-0677">Repeat</keyword>
<dbReference type="Proteomes" id="UP001461498">
    <property type="component" value="Unassembled WGS sequence"/>
</dbReference>
<dbReference type="SUPFAM" id="SSF48371">
    <property type="entry name" value="ARM repeat"/>
    <property type="match status" value="1"/>
</dbReference>
<evidence type="ECO:0000256" key="4">
    <source>
        <dbReference type="ARBA" id="ARBA00022786"/>
    </source>
</evidence>
<dbReference type="GO" id="GO:0031462">
    <property type="term" value="C:Cul2-RING ubiquitin ligase complex"/>
    <property type="evidence" value="ECO:0007669"/>
    <property type="project" value="TreeGrafter"/>
</dbReference>
<evidence type="ECO:0000259" key="7">
    <source>
        <dbReference type="Pfam" id="PF22964"/>
    </source>
</evidence>
<feature type="domain" description="Protein zer-1 homolog-like C-terminal" evidence="7">
    <location>
        <begin position="211"/>
        <end position="576"/>
    </location>
</feature>
<evidence type="ECO:0000256" key="3">
    <source>
        <dbReference type="ARBA" id="ARBA00022737"/>
    </source>
</evidence>
<dbReference type="Pfam" id="PF22964">
    <property type="entry name" value="ZER1-like_2nd"/>
    <property type="match status" value="1"/>
</dbReference>
<protein>
    <recommendedName>
        <fullName evidence="5">Protein zer-1 homolog</fullName>
    </recommendedName>
    <alternativeName>
        <fullName evidence="6">Zyg-11 homolog B-like protein</fullName>
    </alternativeName>
</protein>
<proteinExistence type="inferred from homology"/>
<gene>
    <name evidence="9" type="ORF">O3M35_002374</name>
</gene>
<organism evidence="9 10">
    <name type="scientific">Rhynocoris fuscipes</name>
    <dbReference type="NCBI Taxonomy" id="488301"/>
    <lineage>
        <taxon>Eukaryota</taxon>
        <taxon>Metazoa</taxon>
        <taxon>Ecdysozoa</taxon>
        <taxon>Arthropoda</taxon>
        <taxon>Hexapoda</taxon>
        <taxon>Insecta</taxon>
        <taxon>Pterygota</taxon>
        <taxon>Neoptera</taxon>
        <taxon>Paraneoptera</taxon>
        <taxon>Hemiptera</taxon>
        <taxon>Heteroptera</taxon>
        <taxon>Panheteroptera</taxon>
        <taxon>Cimicomorpha</taxon>
        <taxon>Reduviidae</taxon>
        <taxon>Harpactorinae</taxon>
        <taxon>Harpactorini</taxon>
        <taxon>Rhynocoris</taxon>
    </lineage>
</organism>
<name>A0AAW1CLB0_9HEMI</name>
<feature type="domain" description="Zer-1-like leucine-rich repeats region" evidence="8">
    <location>
        <begin position="13"/>
        <end position="144"/>
    </location>
</feature>
<dbReference type="Gene3D" id="3.80.10.10">
    <property type="entry name" value="Ribonuclease Inhibitor"/>
    <property type="match status" value="1"/>
</dbReference>
<dbReference type="InterPro" id="IPR032675">
    <property type="entry name" value="LRR_dom_sf"/>
</dbReference>
<accession>A0AAW1CLB0</accession>
<dbReference type="Pfam" id="PF25013">
    <property type="entry name" value="LRR_Zer-1"/>
    <property type="match status" value="1"/>
</dbReference>
<evidence type="ECO:0000259" key="8">
    <source>
        <dbReference type="Pfam" id="PF25013"/>
    </source>
</evidence>
<evidence type="ECO:0000256" key="1">
    <source>
        <dbReference type="ARBA" id="ARBA00009420"/>
    </source>
</evidence>
<dbReference type="EMBL" id="JAPXFL010000011">
    <property type="protein sequence ID" value="KAK9499321.1"/>
    <property type="molecule type" value="Genomic_DNA"/>
</dbReference>
<dbReference type="Gene3D" id="1.25.10.10">
    <property type="entry name" value="Leucine-rich Repeat Variant"/>
    <property type="match status" value="1"/>
</dbReference>
<dbReference type="InterPro" id="IPR055142">
    <property type="entry name" value="ZER1-like_C"/>
</dbReference>
<evidence type="ECO:0000313" key="10">
    <source>
        <dbReference type="Proteomes" id="UP001461498"/>
    </source>
</evidence>
<dbReference type="InterPro" id="IPR056845">
    <property type="entry name" value="LRR_Zer-1"/>
</dbReference>